<protein>
    <submittedName>
        <fullName evidence="4">Uncharacterized protein</fullName>
    </submittedName>
</protein>
<evidence type="ECO:0000313" key="4">
    <source>
        <dbReference type="EMBL" id="CAH1784710.1"/>
    </source>
</evidence>
<keyword evidence="3" id="KW-0732">Signal</keyword>
<feature type="compositionally biased region" description="Polar residues" evidence="2">
    <location>
        <begin position="113"/>
        <end position="130"/>
    </location>
</feature>
<feature type="signal peptide" evidence="3">
    <location>
        <begin position="1"/>
        <end position="22"/>
    </location>
</feature>
<dbReference type="SMART" id="SM00186">
    <property type="entry name" value="FBG"/>
    <property type="match status" value="1"/>
</dbReference>
<dbReference type="InterPro" id="IPR036056">
    <property type="entry name" value="Fibrinogen-like_C"/>
</dbReference>
<feature type="coiled-coil region" evidence="1">
    <location>
        <begin position="210"/>
        <end position="237"/>
    </location>
</feature>
<dbReference type="Proteomes" id="UP000749559">
    <property type="component" value="Unassembled WGS sequence"/>
</dbReference>
<keyword evidence="5" id="KW-1185">Reference proteome</keyword>
<evidence type="ECO:0000313" key="5">
    <source>
        <dbReference type="Proteomes" id="UP000749559"/>
    </source>
</evidence>
<dbReference type="OrthoDB" id="7735550at2759"/>
<dbReference type="Pfam" id="PF00147">
    <property type="entry name" value="Fibrinogen_C"/>
    <property type="match status" value="1"/>
</dbReference>
<name>A0A8J1XG27_OWEFU</name>
<evidence type="ECO:0000256" key="3">
    <source>
        <dbReference type="SAM" id="SignalP"/>
    </source>
</evidence>
<dbReference type="Gene3D" id="3.90.215.10">
    <property type="entry name" value="Gamma Fibrinogen, chain A, domain 1"/>
    <property type="match status" value="1"/>
</dbReference>
<gene>
    <name evidence="4" type="ORF">OFUS_LOCUS10858</name>
</gene>
<evidence type="ECO:0000256" key="1">
    <source>
        <dbReference type="SAM" id="Coils"/>
    </source>
</evidence>
<dbReference type="AlphaFoldDB" id="A0A8J1XG27"/>
<dbReference type="GO" id="GO:0005615">
    <property type="term" value="C:extracellular space"/>
    <property type="evidence" value="ECO:0007669"/>
    <property type="project" value="TreeGrafter"/>
</dbReference>
<evidence type="ECO:0000256" key="2">
    <source>
        <dbReference type="SAM" id="MobiDB-lite"/>
    </source>
</evidence>
<accession>A0A8J1XG27</accession>
<dbReference type="InterPro" id="IPR050373">
    <property type="entry name" value="Fibrinogen_C-term_domain"/>
</dbReference>
<reference evidence="4" key="1">
    <citation type="submission" date="2022-03" db="EMBL/GenBank/DDBJ databases">
        <authorList>
            <person name="Martin C."/>
        </authorList>
    </citation>
    <scope>NUCLEOTIDE SEQUENCE</scope>
</reference>
<keyword evidence="1" id="KW-0175">Coiled coil</keyword>
<dbReference type="PROSITE" id="PS51406">
    <property type="entry name" value="FIBRINOGEN_C_2"/>
    <property type="match status" value="1"/>
</dbReference>
<sequence length="514" mass="59273">MKVPNYWIFCLWGTLVIYNATARMGDQQMKPTIHNEEQPSQAETLPVKQGKPQMRAGQKLKHMRTTEAPTLKPTRPPQTPKQKNKPANARGKSKQASMKSKFQTPERTHDTNPAHNYNQENIVRSNQEKSGPTKCEYAIVVNEIDSRKCPTLLQGAVDAQQDPTPNKVPTHQPNVDALKDKVQEVEKTVLLETLKTDDLSKSISTFDTLLKQTQNAIENNEANITHVQKQMAKIEKLLRIQKLYYKNIDSKIGGLMLDFQEVTNTLEKHQLLLPTPSTENKTIAVESVQKTQACGITNKNVTRYRDCVSVLLDGFYKSGIYYITPIYAAGAIPVWCDMDTPPGGWMVIQRRIDDTQSFNKGWKEYREGFGDVSKNFWLGLDNMFLLTNQKHYSLRVDLWDFFDSRVYAEYKHFYIDGQRDRYKLHVANHTGSCPDGLSHHNGVAFSTPDQDNDAWADYHCGQEWVSGWWFNNCWFVILNGQYYNSSEVKYRGISWNEWKQEQLQKVEMKIRPTY</sequence>
<organism evidence="4 5">
    <name type="scientific">Owenia fusiformis</name>
    <name type="common">Polychaete worm</name>
    <dbReference type="NCBI Taxonomy" id="6347"/>
    <lineage>
        <taxon>Eukaryota</taxon>
        <taxon>Metazoa</taxon>
        <taxon>Spiralia</taxon>
        <taxon>Lophotrochozoa</taxon>
        <taxon>Annelida</taxon>
        <taxon>Polychaeta</taxon>
        <taxon>Sedentaria</taxon>
        <taxon>Canalipalpata</taxon>
        <taxon>Sabellida</taxon>
        <taxon>Oweniida</taxon>
        <taxon>Oweniidae</taxon>
        <taxon>Owenia</taxon>
    </lineage>
</organism>
<proteinExistence type="predicted"/>
<feature type="compositionally biased region" description="Polar residues" evidence="2">
    <location>
        <begin position="94"/>
        <end position="103"/>
    </location>
</feature>
<dbReference type="PANTHER" id="PTHR19143">
    <property type="entry name" value="FIBRINOGEN/TENASCIN/ANGIOPOEITIN"/>
    <property type="match status" value="1"/>
</dbReference>
<feature type="region of interest" description="Disordered" evidence="2">
    <location>
        <begin position="32"/>
        <end position="131"/>
    </location>
</feature>
<dbReference type="EMBL" id="CAIIXF020000005">
    <property type="protein sequence ID" value="CAH1784710.1"/>
    <property type="molecule type" value="Genomic_DNA"/>
</dbReference>
<dbReference type="InterPro" id="IPR014716">
    <property type="entry name" value="Fibrinogen_a/b/g_C_1"/>
</dbReference>
<comment type="caution">
    <text evidence="4">The sequence shown here is derived from an EMBL/GenBank/DDBJ whole genome shotgun (WGS) entry which is preliminary data.</text>
</comment>
<dbReference type="CDD" id="cd00087">
    <property type="entry name" value="FReD"/>
    <property type="match status" value="1"/>
</dbReference>
<dbReference type="InterPro" id="IPR002181">
    <property type="entry name" value="Fibrinogen_a/b/g_C_dom"/>
</dbReference>
<feature type="chain" id="PRO_5043602326" evidence="3">
    <location>
        <begin position="23"/>
        <end position="514"/>
    </location>
</feature>
<dbReference type="SUPFAM" id="SSF56496">
    <property type="entry name" value="Fibrinogen C-terminal domain-like"/>
    <property type="match status" value="1"/>
</dbReference>